<protein>
    <submittedName>
        <fullName evidence="1">Uncharacterized protein</fullName>
    </submittedName>
</protein>
<evidence type="ECO:0000313" key="1">
    <source>
        <dbReference type="EMBL" id="KAB0640718.1"/>
    </source>
</evidence>
<dbReference type="EMBL" id="VZOK01000004">
    <property type="protein sequence ID" value="KAB0640718.1"/>
    <property type="molecule type" value="Genomic_DNA"/>
</dbReference>
<comment type="caution">
    <text evidence="1">The sequence shown here is derived from an EMBL/GenBank/DDBJ whole genome shotgun (WGS) entry which is preliminary data.</text>
</comment>
<gene>
    <name evidence="1" type="ORF">F7R25_04255</name>
</gene>
<accession>A0A6L3N3X6</accession>
<dbReference type="AlphaFoldDB" id="A0A6L3N3X6"/>
<name>A0A6L3N3X6_9BURK</name>
<dbReference type="Proteomes" id="UP000473470">
    <property type="component" value="Unassembled WGS sequence"/>
</dbReference>
<dbReference type="RefSeq" id="WP_150998557.1">
    <property type="nucleotide sequence ID" value="NZ_CABVPM010000001.1"/>
</dbReference>
<proteinExistence type="predicted"/>
<reference evidence="1 2" key="1">
    <citation type="submission" date="2019-09" db="EMBL/GenBank/DDBJ databases">
        <title>Draft genome sequences of 48 bacterial type strains from the CCUG.</title>
        <authorList>
            <person name="Tunovic T."/>
            <person name="Pineiro-Iglesias B."/>
            <person name="Unosson C."/>
            <person name="Inganas E."/>
            <person name="Ohlen M."/>
            <person name="Cardew S."/>
            <person name="Jensie-Markopoulos S."/>
            <person name="Salva-Serra F."/>
            <person name="Jaen-Luchoro D."/>
            <person name="Karlsson R."/>
            <person name="Svensson-Stadler L."/>
            <person name="Chun J."/>
            <person name="Moore E."/>
        </authorList>
    </citation>
    <scope>NUCLEOTIDE SEQUENCE [LARGE SCALE GENOMIC DNA]</scope>
    <source>
        <strain evidence="1 2">CCUG 65686</strain>
    </source>
</reference>
<organism evidence="1 2">
    <name type="scientific">Burkholderia stagnalis</name>
    <dbReference type="NCBI Taxonomy" id="1503054"/>
    <lineage>
        <taxon>Bacteria</taxon>
        <taxon>Pseudomonadati</taxon>
        <taxon>Pseudomonadota</taxon>
        <taxon>Betaproteobacteria</taxon>
        <taxon>Burkholderiales</taxon>
        <taxon>Burkholderiaceae</taxon>
        <taxon>Burkholderia</taxon>
        <taxon>Burkholderia cepacia complex</taxon>
    </lineage>
</organism>
<evidence type="ECO:0000313" key="2">
    <source>
        <dbReference type="Proteomes" id="UP000473470"/>
    </source>
</evidence>
<sequence length="266" mass="29910">MKTPTAKQKGIYMAHELYGLIISGKFLNIQKGRKGQSLKQSMDEVAEDFHQPLIPDIESFEDALELLNPIILEIFGSKKLSLAYSKSLYYTLLLMSREKQYGAWVALIAFTQYLCFDDIKKAQSFIPFLNHESDKDRAISFGLKLGMNDGYEDIAPLFSAKLNLLRLAGVNLNAEYKENGYNDDKTTIARDLAKNPADGEISGEMEGYLKILEAAHYHGVDLVKAIPVAEEEENQEFVSFAMKLKLEQNTEDKPVVTRVSKNGGKL</sequence>